<dbReference type="Gene3D" id="3.40.50.1820">
    <property type="entry name" value="alpha/beta hydrolase"/>
    <property type="match status" value="1"/>
</dbReference>
<comment type="similarity">
    <text evidence="2 10">Belongs to the peptidase S10 family.</text>
</comment>
<dbReference type="PROSITE" id="PS00560">
    <property type="entry name" value="CARBOXYPEPT_SER_HIS"/>
    <property type="match status" value="1"/>
</dbReference>
<dbReference type="GO" id="GO:0006508">
    <property type="term" value="P:proteolysis"/>
    <property type="evidence" value="ECO:0007669"/>
    <property type="project" value="UniProtKB-KW"/>
</dbReference>
<dbReference type="Proteomes" id="UP000215914">
    <property type="component" value="Chromosome 3"/>
</dbReference>
<dbReference type="InterPro" id="IPR029058">
    <property type="entry name" value="AB_hydrolase_fold"/>
</dbReference>
<dbReference type="PANTHER" id="PTHR11802">
    <property type="entry name" value="SERINE PROTEASE FAMILY S10 SERINE CARBOXYPEPTIDASE"/>
    <property type="match status" value="1"/>
</dbReference>
<dbReference type="PROSITE" id="PS51257">
    <property type="entry name" value="PROKAR_LIPOPROTEIN"/>
    <property type="match status" value="1"/>
</dbReference>
<dbReference type="AlphaFoldDB" id="A0A251V7C2"/>
<dbReference type="PROSITE" id="PS00131">
    <property type="entry name" value="CARBOXYPEPT_SER_SER"/>
    <property type="match status" value="1"/>
</dbReference>
<evidence type="ECO:0000256" key="4">
    <source>
        <dbReference type="ARBA" id="ARBA00022645"/>
    </source>
</evidence>
<evidence type="ECO:0000256" key="6">
    <source>
        <dbReference type="ARBA" id="ARBA00022729"/>
    </source>
</evidence>
<dbReference type="EMBL" id="MNCJ02000318">
    <property type="protein sequence ID" value="KAF5814405.1"/>
    <property type="molecule type" value="Genomic_DNA"/>
</dbReference>
<protein>
    <recommendedName>
        <fullName evidence="10">Carboxypeptidase</fullName>
        <ecNumber evidence="10">3.4.16.-</ecNumber>
    </recommendedName>
</protein>
<accession>A0A251V7C2</accession>
<dbReference type="GO" id="GO:0004185">
    <property type="term" value="F:serine-type carboxypeptidase activity"/>
    <property type="evidence" value="ECO:0000318"/>
    <property type="project" value="GO_Central"/>
</dbReference>
<evidence type="ECO:0000256" key="1">
    <source>
        <dbReference type="ARBA" id="ARBA00004613"/>
    </source>
</evidence>
<name>A0A251V7C2_HELAN</name>
<dbReference type="OMA" id="RRYEYLW"/>
<organism evidence="12 13">
    <name type="scientific">Helianthus annuus</name>
    <name type="common">Common sunflower</name>
    <dbReference type="NCBI Taxonomy" id="4232"/>
    <lineage>
        <taxon>Eukaryota</taxon>
        <taxon>Viridiplantae</taxon>
        <taxon>Streptophyta</taxon>
        <taxon>Embryophyta</taxon>
        <taxon>Tracheophyta</taxon>
        <taxon>Spermatophyta</taxon>
        <taxon>Magnoliopsida</taxon>
        <taxon>eudicotyledons</taxon>
        <taxon>Gunneridae</taxon>
        <taxon>Pentapetalae</taxon>
        <taxon>asterids</taxon>
        <taxon>campanulids</taxon>
        <taxon>Asterales</taxon>
        <taxon>Asteraceae</taxon>
        <taxon>Asteroideae</taxon>
        <taxon>Heliantheae alliance</taxon>
        <taxon>Heliantheae</taxon>
        <taxon>Helianthus</taxon>
    </lineage>
</organism>
<evidence type="ECO:0000256" key="7">
    <source>
        <dbReference type="ARBA" id="ARBA00022801"/>
    </source>
</evidence>
<dbReference type="FunFam" id="3.40.50.11320:FF:000002">
    <property type="entry name" value="Carboxypeptidase"/>
    <property type="match status" value="1"/>
</dbReference>
<dbReference type="InParanoid" id="A0A251V7C2"/>
<evidence type="ECO:0000256" key="8">
    <source>
        <dbReference type="ARBA" id="ARBA00023157"/>
    </source>
</evidence>
<evidence type="ECO:0000256" key="3">
    <source>
        <dbReference type="ARBA" id="ARBA00022525"/>
    </source>
</evidence>
<evidence type="ECO:0000313" key="12">
    <source>
        <dbReference type="EMBL" id="OTG31143.1"/>
    </source>
</evidence>
<feature type="signal peptide" evidence="10">
    <location>
        <begin position="1"/>
        <end position="24"/>
    </location>
</feature>
<keyword evidence="9" id="KW-0325">Glycoprotein</keyword>
<keyword evidence="6 10" id="KW-0732">Signal</keyword>
<keyword evidence="4 10" id="KW-0121">Carboxypeptidase</keyword>
<evidence type="ECO:0000256" key="10">
    <source>
        <dbReference type="RuleBase" id="RU361156"/>
    </source>
</evidence>
<dbReference type="FunFam" id="3.40.50.1820:FF:000030">
    <property type="entry name" value="Carboxypeptidase"/>
    <property type="match status" value="1"/>
</dbReference>
<dbReference type="InterPro" id="IPR001563">
    <property type="entry name" value="Peptidase_S10"/>
</dbReference>
<evidence type="ECO:0000313" key="13">
    <source>
        <dbReference type="Proteomes" id="UP000215914"/>
    </source>
</evidence>
<reference evidence="12" key="2">
    <citation type="submission" date="2017-02" db="EMBL/GenBank/DDBJ databases">
        <title>Sunflower complete genome.</title>
        <authorList>
            <person name="Langlade N."/>
            <person name="Munos S."/>
        </authorList>
    </citation>
    <scope>NUCLEOTIDE SEQUENCE [LARGE SCALE GENOMIC DNA]</scope>
    <source>
        <tissue evidence="12">Leaves</tissue>
    </source>
</reference>
<keyword evidence="3" id="KW-0964">Secreted</keyword>
<dbReference type="Gene3D" id="6.10.250.940">
    <property type="match status" value="1"/>
</dbReference>
<dbReference type="InterPro" id="IPR033124">
    <property type="entry name" value="Ser_caboxypep_his_AS"/>
</dbReference>
<dbReference type="PANTHER" id="PTHR11802:SF460">
    <property type="entry name" value="CARBOXYPEPTIDASE"/>
    <property type="match status" value="1"/>
</dbReference>
<proteinExistence type="inferred from homology"/>
<keyword evidence="8" id="KW-1015">Disulfide bond</keyword>
<keyword evidence="7 10" id="KW-0378">Hydrolase</keyword>
<dbReference type="Pfam" id="PF00450">
    <property type="entry name" value="Peptidase_S10"/>
    <property type="match status" value="1"/>
</dbReference>
<feature type="chain" id="PRO_5011828121" description="Carboxypeptidase" evidence="10">
    <location>
        <begin position="25"/>
        <end position="487"/>
    </location>
</feature>
<dbReference type="PRINTS" id="PR00724">
    <property type="entry name" value="CRBOXYPTASEC"/>
</dbReference>
<gene>
    <name evidence="12" type="ORF">HannXRQ_Chr03g0072251</name>
    <name evidence="11" type="ORF">HanXRQr2_Chr03g0110681</name>
</gene>
<dbReference type="EMBL" id="CM007892">
    <property type="protein sequence ID" value="OTG31143.1"/>
    <property type="molecule type" value="Genomic_DNA"/>
</dbReference>
<dbReference type="InterPro" id="IPR018202">
    <property type="entry name" value="Ser_caboxypep_ser_AS"/>
</dbReference>
<dbReference type="GO" id="GO:0005576">
    <property type="term" value="C:extracellular region"/>
    <property type="evidence" value="ECO:0007669"/>
    <property type="project" value="UniProtKB-SubCell"/>
</dbReference>
<comment type="subcellular location">
    <subcellularLocation>
        <location evidence="1">Secreted</location>
    </subcellularLocation>
</comment>
<reference evidence="11" key="3">
    <citation type="submission" date="2020-06" db="EMBL/GenBank/DDBJ databases">
        <title>Helianthus annuus Genome sequencing and assembly Release 2.</title>
        <authorList>
            <person name="Gouzy J."/>
            <person name="Langlade N."/>
            <person name="Munos S."/>
        </authorList>
    </citation>
    <scope>NUCLEOTIDE SEQUENCE</scope>
    <source>
        <tissue evidence="11">Leaves</tissue>
    </source>
</reference>
<keyword evidence="13" id="KW-1185">Reference proteome</keyword>
<dbReference type="SUPFAM" id="SSF53474">
    <property type="entry name" value="alpha/beta-Hydrolases"/>
    <property type="match status" value="1"/>
</dbReference>
<dbReference type="Gene3D" id="3.40.50.11320">
    <property type="match status" value="1"/>
</dbReference>
<keyword evidence="5 10" id="KW-0645">Protease</keyword>
<evidence type="ECO:0000256" key="5">
    <source>
        <dbReference type="ARBA" id="ARBA00022670"/>
    </source>
</evidence>
<evidence type="ECO:0000313" key="11">
    <source>
        <dbReference type="EMBL" id="KAF5814405.1"/>
    </source>
</evidence>
<evidence type="ECO:0000256" key="2">
    <source>
        <dbReference type="ARBA" id="ARBA00009431"/>
    </source>
</evidence>
<reference evidence="11 13" key="1">
    <citation type="journal article" date="2017" name="Nature">
        <title>The sunflower genome provides insights into oil metabolism, flowering and Asterid evolution.</title>
        <authorList>
            <person name="Badouin H."/>
            <person name="Gouzy J."/>
            <person name="Grassa C.J."/>
            <person name="Murat F."/>
            <person name="Staton S.E."/>
            <person name="Cottret L."/>
            <person name="Lelandais-Briere C."/>
            <person name="Owens G.L."/>
            <person name="Carrere S."/>
            <person name="Mayjonade B."/>
            <person name="Legrand L."/>
            <person name="Gill N."/>
            <person name="Kane N.C."/>
            <person name="Bowers J.E."/>
            <person name="Hubner S."/>
            <person name="Bellec A."/>
            <person name="Berard A."/>
            <person name="Berges H."/>
            <person name="Blanchet N."/>
            <person name="Boniface M.C."/>
            <person name="Brunel D."/>
            <person name="Catrice O."/>
            <person name="Chaidir N."/>
            <person name="Claudel C."/>
            <person name="Donnadieu C."/>
            <person name="Faraut T."/>
            <person name="Fievet G."/>
            <person name="Helmstetter N."/>
            <person name="King M."/>
            <person name="Knapp S.J."/>
            <person name="Lai Z."/>
            <person name="Le Paslier M.C."/>
            <person name="Lippi Y."/>
            <person name="Lorenzon L."/>
            <person name="Mandel J.R."/>
            <person name="Marage G."/>
            <person name="Marchand G."/>
            <person name="Marquand E."/>
            <person name="Bret-Mestries E."/>
            <person name="Morien E."/>
            <person name="Nambeesan S."/>
            <person name="Nguyen T."/>
            <person name="Pegot-Espagnet P."/>
            <person name="Pouilly N."/>
            <person name="Raftis F."/>
            <person name="Sallet E."/>
            <person name="Schiex T."/>
            <person name="Thomas J."/>
            <person name="Vandecasteele C."/>
            <person name="Vares D."/>
            <person name="Vear F."/>
            <person name="Vautrin S."/>
            <person name="Crespi M."/>
            <person name="Mangin B."/>
            <person name="Burke J.M."/>
            <person name="Salse J."/>
            <person name="Munos S."/>
            <person name="Vincourt P."/>
            <person name="Rieseberg L.H."/>
            <person name="Langlade N.B."/>
        </authorList>
    </citation>
    <scope>NUCLEOTIDE SEQUENCE [LARGE SCALE GENOMIC DNA]</scope>
    <source>
        <strain evidence="13">cv. SF193</strain>
        <tissue evidence="11">Leaves</tissue>
    </source>
</reference>
<dbReference type="Gramene" id="mRNA:HanXRQr2_Chr03g0110681">
    <property type="protein sequence ID" value="mRNA:HanXRQr2_Chr03g0110681"/>
    <property type="gene ID" value="HanXRQr2_Chr03g0110681"/>
</dbReference>
<sequence length="487" mass="54031">MKIAFQLSLHFTLLVLASCYASDGHNPLKIALNIQRSRRSELNHVCNEDYLAEYSTSQVYMGPQKGLKDADKISSLPGQPAGTDFDQYSGYVTVDPNNGRALFYYLAESPVNSSTKPLVLWLSGGPGCSSFGTGAMMELGPFRVNADNTTLSRNIYAWNNVANVIFLESPAGVGFSYSNTSSDYVTGDAQTARDSYTFLINWLERFPEYKTRDFHIVGESYAGHFAVQLAQLILQNNKITNHTVINLKKVALGNAYLDSETDNVGTYEFFWTHAIISDEIHEGIVSNCNFSEGGIITDACNDYQNQALAAMSNIFPFNIYYPLCPLISNSTFLAVEPISGFDPCTEVYIRAYLNIPAVQQALHARPVEYIACNDFIYANYTDMPFTVLPVVRDLMANGISVWIFSGDVDGSVPVTISRYDVNKLATSVKTPWYPWMYRGEVGGYVEGYENLTFVTIRGAGHFVPSYQPGRALAFFTSFLEGTLPTNH</sequence>
<evidence type="ECO:0000256" key="9">
    <source>
        <dbReference type="ARBA" id="ARBA00023180"/>
    </source>
</evidence>
<dbReference type="EC" id="3.4.16.-" evidence="10"/>